<organism evidence="4 5">
    <name type="scientific">Rhodococcoides kyotonense</name>
    <dbReference type="NCBI Taxonomy" id="398843"/>
    <lineage>
        <taxon>Bacteria</taxon>
        <taxon>Bacillati</taxon>
        <taxon>Actinomycetota</taxon>
        <taxon>Actinomycetes</taxon>
        <taxon>Mycobacteriales</taxon>
        <taxon>Nocardiaceae</taxon>
        <taxon>Rhodococcoides</taxon>
    </lineage>
</organism>
<keyword evidence="2" id="KW-0812">Transmembrane</keyword>
<sequence>MGDMERFDETSRLRVGTAEREDTARFLGTAMAEGRLTMIEYEQRLDAVWTSSTRGELAKLTNDLPVPKPADPPAESASAKDWREYFDEWRWWFGGAIIMTGIWGFQSISDGELNGYWPGWPLGIWALILVAMIFMPDDKDDDEDEDDEEDSRKKRKKKD</sequence>
<evidence type="ECO:0000256" key="2">
    <source>
        <dbReference type="SAM" id="Phobius"/>
    </source>
</evidence>
<feature type="transmembrane region" description="Helical" evidence="2">
    <location>
        <begin position="115"/>
        <end position="135"/>
    </location>
</feature>
<keyword evidence="5" id="KW-1185">Reference proteome</keyword>
<evidence type="ECO:0000313" key="4">
    <source>
        <dbReference type="EMBL" id="SNT37913.1"/>
    </source>
</evidence>
<dbReference type="AlphaFoldDB" id="A0A239M720"/>
<dbReference type="EMBL" id="FZOW01000016">
    <property type="protein sequence ID" value="SNT37913.1"/>
    <property type="molecule type" value="Genomic_DNA"/>
</dbReference>
<dbReference type="InterPro" id="IPR012551">
    <property type="entry name" value="DUF1707_SHOCT-like"/>
</dbReference>
<dbReference type="PANTHER" id="PTHR40763:SF4">
    <property type="entry name" value="DUF1707 DOMAIN-CONTAINING PROTEIN"/>
    <property type="match status" value="1"/>
</dbReference>
<dbReference type="Proteomes" id="UP000198327">
    <property type="component" value="Unassembled WGS sequence"/>
</dbReference>
<proteinExistence type="predicted"/>
<keyword evidence="2" id="KW-0472">Membrane</keyword>
<evidence type="ECO:0000259" key="3">
    <source>
        <dbReference type="Pfam" id="PF08044"/>
    </source>
</evidence>
<dbReference type="Pfam" id="PF08044">
    <property type="entry name" value="DUF1707"/>
    <property type="match status" value="1"/>
</dbReference>
<feature type="transmembrane region" description="Helical" evidence="2">
    <location>
        <begin position="89"/>
        <end position="109"/>
    </location>
</feature>
<reference evidence="5" key="1">
    <citation type="submission" date="2017-06" db="EMBL/GenBank/DDBJ databases">
        <authorList>
            <person name="Varghese N."/>
            <person name="Submissions S."/>
        </authorList>
    </citation>
    <scope>NUCLEOTIDE SEQUENCE [LARGE SCALE GENOMIC DNA]</scope>
    <source>
        <strain evidence="5">JCM 23211</strain>
    </source>
</reference>
<evidence type="ECO:0000313" key="5">
    <source>
        <dbReference type="Proteomes" id="UP000198327"/>
    </source>
</evidence>
<evidence type="ECO:0000256" key="1">
    <source>
        <dbReference type="SAM" id="MobiDB-lite"/>
    </source>
</evidence>
<accession>A0A239M720</accession>
<feature type="compositionally biased region" description="Acidic residues" evidence="1">
    <location>
        <begin position="139"/>
        <end position="149"/>
    </location>
</feature>
<feature type="region of interest" description="Disordered" evidence="1">
    <location>
        <begin position="139"/>
        <end position="159"/>
    </location>
</feature>
<dbReference type="PANTHER" id="PTHR40763">
    <property type="entry name" value="MEMBRANE PROTEIN-RELATED"/>
    <property type="match status" value="1"/>
</dbReference>
<dbReference type="OrthoDB" id="3748531at2"/>
<feature type="domain" description="DUF1707" evidence="3">
    <location>
        <begin position="13"/>
        <end position="65"/>
    </location>
</feature>
<name>A0A239M720_9NOCA</name>
<dbReference type="STRING" id="398843.A3K89_23815"/>
<gene>
    <name evidence="4" type="ORF">SAMN05421642_11629</name>
</gene>
<protein>
    <recommendedName>
        <fullName evidence="3">DUF1707 domain-containing protein</fullName>
    </recommendedName>
</protein>
<keyword evidence="2" id="KW-1133">Transmembrane helix</keyword>